<organism evidence="1 2">
    <name type="scientific">Patagioenas fasciata monilis</name>
    <dbReference type="NCBI Taxonomy" id="372326"/>
    <lineage>
        <taxon>Eukaryota</taxon>
        <taxon>Metazoa</taxon>
        <taxon>Chordata</taxon>
        <taxon>Craniata</taxon>
        <taxon>Vertebrata</taxon>
        <taxon>Euteleostomi</taxon>
        <taxon>Archelosauria</taxon>
        <taxon>Archosauria</taxon>
        <taxon>Dinosauria</taxon>
        <taxon>Saurischia</taxon>
        <taxon>Theropoda</taxon>
        <taxon>Coelurosauria</taxon>
        <taxon>Aves</taxon>
        <taxon>Neognathae</taxon>
        <taxon>Neoaves</taxon>
        <taxon>Columbimorphae</taxon>
        <taxon>Columbiformes</taxon>
        <taxon>Columbidae</taxon>
        <taxon>Patagioenas</taxon>
    </lineage>
</organism>
<dbReference type="EMBL" id="LSYS01004144">
    <property type="protein sequence ID" value="OPJ80933.1"/>
    <property type="molecule type" value="Genomic_DNA"/>
</dbReference>
<dbReference type="Proteomes" id="UP000190648">
    <property type="component" value="Unassembled WGS sequence"/>
</dbReference>
<sequence>MLLKGRAHCAGCGHEKKCAGAEQSRSLPRGWTGRTVGPSWRGCPLPWAALGDTLAFGGAAQRASVCSSSSCSPRFDGAVVTGDDKEMSASLADLGKELQAEGCMSCFLKSSFSKRD</sequence>
<reference evidence="1 2" key="1">
    <citation type="submission" date="2016-02" db="EMBL/GenBank/DDBJ databases">
        <title>Band-tailed pigeon sequencing and assembly.</title>
        <authorList>
            <person name="Soares A.E."/>
            <person name="Novak B.J."/>
            <person name="Rice E.S."/>
            <person name="O'Connell B."/>
            <person name="Chang D."/>
            <person name="Weber S."/>
            <person name="Shapiro B."/>
        </authorList>
    </citation>
    <scope>NUCLEOTIDE SEQUENCE [LARGE SCALE GENOMIC DNA]</scope>
    <source>
        <strain evidence="1">BTP2013</strain>
        <tissue evidence="1">Blood</tissue>
    </source>
</reference>
<keyword evidence="2" id="KW-1185">Reference proteome</keyword>
<evidence type="ECO:0000313" key="2">
    <source>
        <dbReference type="Proteomes" id="UP000190648"/>
    </source>
</evidence>
<gene>
    <name evidence="1" type="ORF">AV530_004317</name>
</gene>
<accession>A0A1V4K982</accession>
<comment type="caution">
    <text evidence="1">The sequence shown here is derived from an EMBL/GenBank/DDBJ whole genome shotgun (WGS) entry which is preliminary data.</text>
</comment>
<dbReference type="AlphaFoldDB" id="A0A1V4K982"/>
<evidence type="ECO:0000313" key="1">
    <source>
        <dbReference type="EMBL" id="OPJ80933.1"/>
    </source>
</evidence>
<protein>
    <submittedName>
        <fullName evidence="1">Uncharacterized protein</fullName>
    </submittedName>
</protein>
<name>A0A1V4K982_PATFA</name>
<proteinExistence type="predicted"/>